<proteinExistence type="predicted"/>
<name>A0ABW0EZD5_9PSEU</name>
<dbReference type="InterPro" id="IPR036102">
    <property type="entry name" value="OsmC/Ohrsf"/>
</dbReference>
<comment type="caution">
    <text evidence="1">The sequence shown here is derived from an EMBL/GenBank/DDBJ whole genome shotgun (WGS) entry which is preliminary data.</text>
</comment>
<dbReference type="EMBL" id="JBHSKF010000026">
    <property type="protein sequence ID" value="MFC5291299.1"/>
    <property type="molecule type" value="Genomic_DNA"/>
</dbReference>
<protein>
    <submittedName>
        <fullName evidence="1">OsmC family protein</fullName>
        <ecNumber evidence="1">1.11.1.-</ecNumber>
    </submittedName>
</protein>
<dbReference type="InterPro" id="IPR003718">
    <property type="entry name" value="OsmC/Ohr_fam"/>
</dbReference>
<dbReference type="Pfam" id="PF02566">
    <property type="entry name" value="OsmC"/>
    <property type="match status" value="1"/>
</dbReference>
<dbReference type="Gene3D" id="3.30.300.20">
    <property type="match status" value="1"/>
</dbReference>
<keyword evidence="2" id="KW-1185">Reference proteome</keyword>
<dbReference type="Proteomes" id="UP001596157">
    <property type="component" value="Unassembled WGS sequence"/>
</dbReference>
<keyword evidence="1" id="KW-0560">Oxidoreductase</keyword>
<gene>
    <name evidence="1" type="ORF">ACFPM7_29980</name>
</gene>
<sequence length="135" mass="14777">MAIICVTHLHRDRFLASTRGHPVLVDQPGEDIAPSPVELCVVALATCAAHYAVGYLRERGEPECGVTVECRWSMRPDPPRVGRVRLAVRTPQPLSDEHRAGLLTAVDRCTVHNTLRMPPDIEVQVTDGAAPVGQR</sequence>
<keyword evidence="1" id="KW-0575">Peroxidase</keyword>
<dbReference type="GO" id="GO:0004601">
    <property type="term" value="F:peroxidase activity"/>
    <property type="evidence" value="ECO:0007669"/>
    <property type="project" value="UniProtKB-KW"/>
</dbReference>
<reference evidence="2" key="1">
    <citation type="journal article" date="2019" name="Int. J. Syst. Evol. Microbiol.">
        <title>The Global Catalogue of Microorganisms (GCM) 10K type strain sequencing project: providing services to taxonomists for standard genome sequencing and annotation.</title>
        <authorList>
            <consortium name="The Broad Institute Genomics Platform"/>
            <consortium name="The Broad Institute Genome Sequencing Center for Infectious Disease"/>
            <person name="Wu L."/>
            <person name="Ma J."/>
        </authorList>
    </citation>
    <scope>NUCLEOTIDE SEQUENCE [LARGE SCALE GENOMIC DNA]</scope>
    <source>
        <strain evidence="2">CCUG 59778</strain>
    </source>
</reference>
<evidence type="ECO:0000313" key="2">
    <source>
        <dbReference type="Proteomes" id="UP001596157"/>
    </source>
</evidence>
<dbReference type="EC" id="1.11.1.-" evidence="1"/>
<evidence type="ECO:0000313" key="1">
    <source>
        <dbReference type="EMBL" id="MFC5291299.1"/>
    </source>
</evidence>
<dbReference type="RefSeq" id="WP_378251216.1">
    <property type="nucleotide sequence ID" value="NZ_JBHSKF010000026.1"/>
</dbReference>
<dbReference type="SUPFAM" id="SSF82784">
    <property type="entry name" value="OsmC-like"/>
    <property type="match status" value="1"/>
</dbReference>
<accession>A0ABW0EZD5</accession>
<dbReference type="PANTHER" id="PTHR39624:SF2">
    <property type="entry name" value="OSMC-LIKE PROTEIN"/>
    <property type="match status" value="1"/>
</dbReference>
<organism evidence="1 2">
    <name type="scientific">Actinokineospora guangxiensis</name>
    <dbReference type="NCBI Taxonomy" id="1490288"/>
    <lineage>
        <taxon>Bacteria</taxon>
        <taxon>Bacillati</taxon>
        <taxon>Actinomycetota</taxon>
        <taxon>Actinomycetes</taxon>
        <taxon>Pseudonocardiales</taxon>
        <taxon>Pseudonocardiaceae</taxon>
        <taxon>Actinokineospora</taxon>
    </lineage>
</organism>
<dbReference type="InterPro" id="IPR015946">
    <property type="entry name" value="KH_dom-like_a/b"/>
</dbReference>
<dbReference type="PANTHER" id="PTHR39624">
    <property type="entry name" value="PROTEIN INVOLVED IN RIMO-MEDIATED BETA-METHYLTHIOLATION OF RIBOSOMAL PROTEIN S12 YCAO"/>
    <property type="match status" value="1"/>
</dbReference>